<evidence type="ECO:0000313" key="2">
    <source>
        <dbReference type="EMBL" id="TYT26474.1"/>
    </source>
</evidence>
<dbReference type="Proteomes" id="UP000324973">
    <property type="component" value="Unassembled WGS sequence"/>
</dbReference>
<dbReference type="AlphaFoldDB" id="A0A5D4XQZ2"/>
<organism evidence="2 3">
    <name type="scientific">Luteimonas viscosa</name>
    <dbReference type="NCBI Taxonomy" id="1132694"/>
    <lineage>
        <taxon>Bacteria</taxon>
        <taxon>Pseudomonadati</taxon>
        <taxon>Pseudomonadota</taxon>
        <taxon>Gammaproteobacteria</taxon>
        <taxon>Lysobacterales</taxon>
        <taxon>Lysobacteraceae</taxon>
        <taxon>Luteimonas</taxon>
    </lineage>
</organism>
<keyword evidence="1" id="KW-0732">Signal</keyword>
<evidence type="ECO:0000313" key="3">
    <source>
        <dbReference type="Proteomes" id="UP000324973"/>
    </source>
</evidence>
<evidence type="ECO:0000256" key="1">
    <source>
        <dbReference type="SAM" id="SignalP"/>
    </source>
</evidence>
<dbReference type="EMBL" id="VTFT01000001">
    <property type="protein sequence ID" value="TYT26474.1"/>
    <property type="molecule type" value="Genomic_DNA"/>
</dbReference>
<keyword evidence="3" id="KW-1185">Reference proteome</keyword>
<feature type="signal peptide" evidence="1">
    <location>
        <begin position="1"/>
        <end position="18"/>
    </location>
</feature>
<dbReference type="OrthoDB" id="6048847at2"/>
<proteinExistence type="predicted"/>
<reference evidence="2 3" key="1">
    <citation type="submission" date="2019-08" db="EMBL/GenBank/DDBJ databases">
        <title>Luteimonas viscosus sp. nov., isolated from soil of a sunflower field.</title>
        <authorList>
            <person name="Jianli Z."/>
            <person name="Ying Z."/>
        </authorList>
    </citation>
    <scope>NUCLEOTIDE SEQUENCE [LARGE SCALE GENOMIC DNA]</scope>
    <source>
        <strain evidence="2 3">XBU10</strain>
    </source>
</reference>
<feature type="chain" id="PRO_5022798445" evidence="1">
    <location>
        <begin position="19"/>
        <end position="168"/>
    </location>
</feature>
<gene>
    <name evidence="2" type="ORF">FZO89_09515</name>
</gene>
<sequence>MSRTVVALNLALSLTAIAISSWALTSSNRAASTDRVITARGLIIQDPSGNARVVLGAPVPDPVVRGEVGKRVAPASGLLLFGPDGNERGGYLTVDEGGEAVLTLDSADGSAEVFKVVANPDAGASLFVLHRNGAGAMVTTYQGHPEFQLIDSNGVTRFSKPDQAAAAQ</sequence>
<protein>
    <submittedName>
        <fullName evidence="2">Uncharacterized protein</fullName>
    </submittedName>
</protein>
<accession>A0A5D4XQZ2</accession>
<name>A0A5D4XQZ2_9GAMM</name>
<comment type="caution">
    <text evidence="2">The sequence shown here is derived from an EMBL/GenBank/DDBJ whole genome shotgun (WGS) entry which is preliminary data.</text>
</comment>